<evidence type="ECO:0000256" key="2">
    <source>
        <dbReference type="ARBA" id="ARBA00017228"/>
    </source>
</evidence>
<dbReference type="GO" id="GO:0006779">
    <property type="term" value="P:porphyrin-containing compound biosynthetic process"/>
    <property type="evidence" value="ECO:0007669"/>
    <property type="project" value="InterPro"/>
</dbReference>
<dbReference type="GO" id="GO:0004109">
    <property type="term" value="F:coproporphyrinogen oxidase activity"/>
    <property type="evidence" value="ECO:0007669"/>
    <property type="project" value="InterPro"/>
</dbReference>
<comment type="similarity">
    <text evidence="1">Belongs to the anaerobic coproporphyrinogen-III oxidase family. HemW subfamily.</text>
</comment>
<feature type="domain" description="Radical SAM core" evidence="4">
    <location>
        <begin position="24"/>
        <end position="271"/>
    </location>
</feature>
<reference evidence="5 6" key="1">
    <citation type="submission" date="2016-10" db="EMBL/GenBank/DDBJ databases">
        <authorList>
            <person name="de Groot N.N."/>
        </authorList>
    </citation>
    <scope>NUCLEOTIDE SEQUENCE [LARGE SCALE GENOMIC DNA]</scope>
    <source>
        <strain evidence="5 6">CGMCC 4.5739</strain>
    </source>
</reference>
<gene>
    <name evidence="5" type="ORF">SAMN05421773_101787</name>
</gene>
<comment type="function">
    <text evidence="3">Probably acts as a heme chaperone, transferring heme to an unknown acceptor. Binds one molecule of heme per monomer, possibly covalently. Binds 1 [4Fe-4S] cluster. The cluster is coordinated with 3 cysteines and an exchangeable S-adenosyl-L-methionine.</text>
</comment>
<dbReference type="InterPro" id="IPR034505">
    <property type="entry name" value="Coproporphyrinogen-III_oxidase"/>
</dbReference>
<keyword evidence="6" id="KW-1185">Reference proteome</keyword>
<evidence type="ECO:0000256" key="1">
    <source>
        <dbReference type="ARBA" id="ARBA00006100"/>
    </source>
</evidence>
<proteinExistence type="inferred from homology"/>
<dbReference type="SMART" id="SM00729">
    <property type="entry name" value="Elp3"/>
    <property type="match status" value="1"/>
</dbReference>
<dbReference type="PROSITE" id="PS51918">
    <property type="entry name" value="RADICAL_SAM"/>
    <property type="match status" value="1"/>
</dbReference>
<dbReference type="NCBIfam" id="TIGR00539">
    <property type="entry name" value="hemN_rel"/>
    <property type="match status" value="1"/>
</dbReference>
<name>A0A1I1FMF9_9ACTN</name>
<dbReference type="RefSeq" id="WP_093837131.1">
    <property type="nucleotide sequence ID" value="NZ_FOLM01000001.1"/>
</dbReference>
<evidence type="ECO:0000313" key="6">
    <source>
        <dbReference type="Proteomes" id="UP000199207"/>
    </source>
</evidence>
<dbReference type="CDD" id="cd01335">
    <property type="entry name" value="Radical_SAM"/>
    <property type="match status" value="1"/>
</dbReference>
<dbReference type="GO" id="GO:0051539">
    <property type="term" value="F:4 iron, 4 sulfur cluster binding"/>
    <property type="evidence" value="ECO:0007669"/>
    <property type="project" value="UniProtKB-UniRule"/>
</dbReference>
<dbReference type="EMBL" id="FOLM01000001">
    <property type="protein sequence ID" value="SFC00166.1"/>
    <property type="molecule type" value="Genomic_DNA"/>
</dbReference>
<keyword evidence="3" id="KW-0004">4Fe-4S</keyword>
<dbReference type="InterPro" id="IPR004559">
    <property type="entry name" value="HemW-like"/>
</dbReference>
<dbReference type="InterPro" id="IPR023404">
    <property type="entry name" value="rSAM_horseshoe"/>
</dbReference>
<keyword evidence="3" id="KW-0963">Cytoplasm</keyword>
<dbReference type="OrthoDB" id="9808022at2"/>
<organism evidence="5 6">
    <name type="scientific">Streptomyces aidingensis</name>
    <dbReference type="NCBI Taxonomy" id="910347"/>
    <lineage>
        <taxon>Bacteria</taxon>
        <taxon>Bacillati</taxon>
        <taxon>Actinomycetota</taxon>
        <taxon>Actinomycetes</taxon>
        <taxon>Kitasatosporales</taxon>
        <taxon>Streptomycetaceae</taxon>
        <taxon>Streptomyces</taxon>
    </lineage>
</organism>
<keyword evidence="3" id="KW-0411">Iron-sulfur</keyword>
<accession>A0A1I1FMF9</accession>
<keyword evidence="3" id="KW-0479">Metal-binding</keyword>
<dbReference type="InterPro" id="IPR058240">
    <property type="entry name" value="rSAM_sf"/>
</dbReference>
<dbReference type="SFLD" id="SFLDG01065">
    <property type="entry name" value="anaerobic_coproporphyrinogen-I"/>
    <property type="match status" value="1"/>
</dbReference>
<comment type="subcellular location">
    <subcellularLocation>
        <location evidence="3">Cytoplasm</location>
    </subcellularLocation>
</comment>
<dbReference type="SFLD" id="SFLDG01082">
    <property type="entry name" value="B12-binding_domain_containing"/>
    <property type="match status" value="1"/>
</dbReference>
<dbReference type="SUPFAM" id="SSF102114">
    <property type="entry name" value="Radical SAM enzymes"/>
    <property type="match status" value="1"/>
</dbReference>
<keyword evidence="3" id="KW-0143">Chaperone</keyword>
<dbReference type="Proteomes" id="UP000199207">
    <property type="component" value="Unassembled WGS sequence"/>
</dbReference>
<sequence>MPSALPAGEPVPASGALPPAALRGAAQRPLGFYLHVPYCASRCGYCDFNTYTASELRLAQAPATASRESYAATLAEEIRLARKVLGDDPRPARTVFFGGGTPTLLPAEDLVRMLDTVRQEFSLAPDAEITTEANPESVTPAYLAALRAGGFTRISFGMQSARAHVLRVLDRSHTPGRPERCVAEARAAGFEHINLDLIYGTPGESDDDWRASLDAALSAGPDHISAYSLIVEEGTRLARRIRRGELPPTDEDQHADRYLIAEETLGAAGFSWYEVSNWAASPDSRCRHNDLYWRGADWWGAGPGAHSHIGGTRWWNVRHPAAYAAALAAGRSPGAGRETLTAEDRRIERIMLELRLSGGCPLELLTGAARRAAEQAVADGLLDPVPHRGGRAVLTLRGRLLADAVIRDLTD</sequence>
<protein>
    <recommendedName>
        <fullName evidence="2 3">Heme chaperone HemW</fullName>
    </recommendedName>
</protein>
<dbReference type="Gene3D" id="3.80.30.20">
    <property type="entry name" value="tm_1862 like domain"/>
    <property type="match status" value="1"/>
</dbReference>
<evidence type="ECO:0000256" key="3">
    <source>
        <dbReference type="RuleBase" id="RU364116"/>
    </source>
</evidence>
<evidence type="ECO:0000313" key="5">
    <source>
        <dbReference type="EMBL" id="SFC00166.1"/>
    </source>
</evidence>
<keyword evidence="3" id="KW-0949">S-adenosyl-L-methionine</keyword>
<dbReference type="InterPro" id="IPR006638">
    <property type="entry name" value="Elp3/MiaA/NifB-like_rSAM"/>
</dbReference>
<keyword evidence="3" id="KW-0349">Heme</keyword>
<dbReference type="PANTHER" id="PTHR13932:SF5">
    <property type="entry name" value="RADICAL S-ADENOSYL METHIONINE DOMAIN-CONTAINING PROTEIN 1, MITOCHONDRIAL"/>
    <property type="match status" value="1"/>
</dbReference>
<dbReference type="PANTHER" id="PTHR13932">
    <property type="entry name" value="COPROPORPHYRINIGEN III OXIDASE"/>
    <property type="match status" value="1"/>
</dbReference>
<dbReference type="SFLD" id="SFLDF00562">
    <property type="entry name" value="HemN-like__clustered_with_heat"/>
    <property type="match status" value="1"/>
</dbReference>
<dbReference type="SFLD" id="SFLDS00029">
    <property type="entry name" value="Radical_SAM"/>
    <property type="match status" value="1"/>
</dbReference>
<dbReference type="InterPro" id="IPR007197">
    <property type="entry name" value="rSAM"/>
</dbReference>
<dbReference type="GO" id="GO:0046872">
    <property type="term" value="F:metal ion binding"/>
    <property type="evidence" value="ECO:0007669"/>
    <property type="project" value="UniProtKB-UniRule"/>
</dbReference>
<dbReference type="GO" id="GO:0005737">
    <property type="term" value="C:cytoplasm"/>
    <property type="evidence" value="ECO:0007669"/>
    <property type="project" value="UniProtKB-SubCell"/>
</dbReference>
<dbReference type="AlphaFoldDB" id="A0A1I1FMF9"/>
<dbReference type="Pfam" id="PF04055">
    <property type="entry name" value="Radical_SAM"/>
    <property type="match status" value="1"/>
</dbReference>
<dbReference type="STRING" id="910347.SAMN05421773_101787"/>
<keyword evidence="3" id="KW-0408">Iron</keyword>
<evidence type="ECO:0000259" key="4">
    <source>
        <dbReference type="PROSITE" id="PS51918"/>
    </source>
</evidence>